<accession>A0A1M5XGA2</accession>
<gene>
    <name evidence="5" type="ORF">SAMN02745941_01412</name>
</gene>
<evidence type="ECO:0000256" key="1">
    <source>
        <dbReference type="ARBA" id="ARBA00022722"/>
    </source>
</evidence>
<dbReference type="Pfam" id="PF00929">
    <property type="entry name" value="RNase_T"/>
    <property type="match status" value="1"/>
</dbReference>
<evidence type="ECO:0000256" key="3">
    <source>
        <dbReference type="ARBA" id="ARBA00022839"/>
    </source>
</evidence>
<dbReference type="InterPro" id="IPR047201">
    <property type="entry name" value="ERI-1_3'hExo-like"/>
</dbReference>
<name>A0A1M5XGA2_9CLOT</name>
<dbReference type="SUPFAM" id="SSF53098">
    <property type="entry name" value="Ribonuclease H-like"/>
    <property type="match status" value="1"/>
</dbReference>
<dbReference type="InterPro" id="IPR036397">
    <property type="entry name" value="RNaseH_sf"/>
</dbReference>
<sequence>MGFVIIDLEFNNLREITKYIPSFYQEYTQLGNTIIENEIIEIGAVKLDRYMNKIDELKLYIKPAIFKILNPKIASMTGITQESINRGIEFSEAMNVFKDFVGEQDIICTWSKNDIVEIIVNAKYHKYDQIDWLNEYLDIQEYCTGVLAHKKSISLKNALQELKIKVEDNNKLHDALNDAEYTSKVFKRVYNPRVVKNHIINDIYNMPAVTIKNLKELSLDYNKINMNCPRCKNKMNTDNPLRLISWRFMGTDYCEKCKSKVLHEVIVKRTLSGDEIYSEIKTLLNEVEYMNYCYKLKKAAK</sequence>
<protein>
    <submittedName>
        <fullName evidence="5">Exonuclease</fullName>
    </submittedName>
</protein>
<proteinExistence type="predicted"/>
<evidence type="ECO:0000256" key="2">
    <source>
        <dbReference type="ARBA" id="ARBA00022801"/>
    </source>
</evidence>
<evidence type="ECO:0000313" key="6">
    <source>
        <dbReference type="Proteomes" id="UP000184241"/>
    </source>
</evidence>
<dbReference type="InterPro" id="IPR013520">
    <property type="entry name" value="Ribonucl_H"/>
</dbReference>
<dbReference type="RefSeq" id="WP_073018103.1">
    <property type="nucleotide sequence ID" value="NZ_FQXU01000005.1"/>
</dbReference>
<organism evidence="5 6">
    <name type="scientific">Clostridium intestinale DSM 6191</name>
    <dbReference type="NCBI Taxonomy" id="1121320"/>
    <lineage>
        <taxon>Bacteria</taxon>
        <taxon>Bacillati</taxon>
        <taxon>Bacillota</taxon>
        <taxon>Clostridia</taxon>
        <taxon>Eubacteriales</taxon>
        <taxon>Clostridiaceae</taxon>
        <taxon>Clostridium</taxon>
    </lineage>
</organism>
<dbReference type="SMART" id="SM00479">
    <property type="entry name" value="EXOIII"/>
    <property type="match status" value="1"/>
</dbReference>
<dbReference type="EMBL" id="FQXU01000005">
    <property type="protein sequence ID" value="SHH98877.1"/>
    <property type="molecule type" value="Genomic_DNA"/>
</dbReference>
<keyword evidence="3 5" id="KW-0269">Exonuclease</keyword>
<dbReference type="GO" id="GO:0003676">
    <property type="term" value="F:nucleic acid binding"/>
    <property type="evidence" value="ECO:0007669"/>
    <property type="project" value="InterPro"/>
</dbReference>
<evidence type="ECO:0000259" key="4">
    <source>
        <dbReference type="SMART" id="SM00479"/>
    </source>
</evidence>
<dbReference type="InterPro" id="IPR051274">
    <property type="entry name" value="3-5_Exoribonuclease"/>
</dbReference>
<keyword evidence="1" id="KW-0540">Nuclease</keyword>
<dbReference type="CDD" id="cd06133">
    <property type="entry name" value="ERI-1_3'hExo_like"/>
    <property type="match status" value="1"/>
</dbReference>
<dbReference type="GO" id="GO:0000175">
    <property type="term" value="F:3'-5'-RNA exonuclease activity"/>
    <property type="evidence" value="ECO:0007669"/>
    <property type="project" value="InterPro"/>
</dbReference>
<dbReference type="Gene3D" id="3.30.420.10">
    <property type="entry name" value="Ribonuclease H-like superfamily/Ribonuclease H"/>
    <property type="match status" value="1"/>
</dbReference>
<feature type="domain" description="Exonuclease" evidence="4">
    <location>
        <begin position="2"/>
        <end position="195"/>
    </location>
</feature>
<dbReference type="PANTHER" id="PTHR23044:SF61">
    <property type="entry name" value="3'-5' EXORIBONUCLEASE 1-RELATED"/>
    <property type="match status" value="1"/>
</dbReference>
<dbReference type="InterPro" id="IPR012337">
    <property type="entry name" value="RNaseH-like_sf"/>
</dbReference>
<dbReference type="AlphaFoldDB" id="A0A1M5XGA2"/>
<dbReference type="PANTHER" id="PTHR23044">
    <property type="entry name" value="3'-5' EXONUCLEASE ERI1-RELATED"/>
    <property type="match status" value="1"/>
</dbReference>
<dbReference type="Proteomes" id="UP000184241">
    <property type="component" value="Unassembled WGS sequence"/>
</dbReference>
<evidence type="ECO:0000313" key="5">
    <source>
        <dbReference type="EMBL" id="SHH98877.1"/>
    </source>
</evidence>
<keyword evidence="2" id="KW-0378">Hydrolase</keyword>
<reference evidence="5 6" key="1">
    <citation type="submission" date="2016-11" db="EMBL/GenBank/DDBJ databases">
        <authorList>
            <person name="Jaros S."/>
            <person name="Januszkiewicz K."/>
            <person name="Wedrychowicz H."/>
        </authorList>
    </citation>
    <scope>NUCLEOTIDE SEQUENCE [LARGE SCALE GENOMIC DNA]</scope>
    <source>
        <strain evidence="5 6">DSM 6191</strain>
    </source>
</reference>